<reference evidence="1 2" key="1">
    <citation type="journal article" date="2012" name="Nat. Biotechnol.">
        <title>Draft genome sequence of pigeonpea (Cajanus cajan), an orphan legume crop of resource-poor farmers.</title>
        <authorList>
            <person name="Varshney R.K."/>
            <person name="Chen W."/>
            <person name="Li Y."/>
            <person name="Bharti A.K."/>
            <person name="Saxena R.K."/>
            <person name="Schlueter J.A."/>
            <person name="Donoghue M.T."/>
            <person name="Azam S."/>
            <person name="Fan G."/>
            <person name="Whaley A.M."/>
            <person name="Farmer A.D."/>
            <person name="Sheridan J."/>
            <person name="Iwata A."/>
            <person name="Tuteja R."/>
            <person name="Penmetsa R.V."/>
            <person name="Wu W."/>
            <person name="Upadhyaya H.D."/>
            <person name="Yang S.P."/>
            <person name="Shah T."/>
            <person name="Saxena K.B."/>
            <person name="Michael T."/>
            <person name="McCombie W.R."/>
            <person name="Yang B."/>
            <person name="Zhang G."/>
            <person name="Yang H."/>
            <person name="Wang J."/>
            <person name="Spillane C."/>
            <person name="Cook D.R."/>
            <person name="May G.D."/>
            <person name="Xu X."/>
            <person name="Jackson S.A."/>
        </authorList>
    </citation>
    <scope>NUCLEOTIDE SEQUENCE [LARGE SCALE GENOMIC DNA]</scope>
    <source>
        <strain evidence="2">cv. Asha</strain>
    </source>
</reference>
<dbReference type="EMBL" id="CM003610">
    <property type="protein sequence ID" value="KYP62535.1"/>
    <property type="molecule type" value="Genomic_DNA"/>
</dbReference>
<accession>A0A151T684</accession>
<organism evidence="1 2">
    <name type="scientific">Cajanus cajan</name>
    <name type="common">Pigeon pea</name>
    <name type="synonym">Cajanus indicus</name>
    <dbReference type="NCBI Taxonomy" id="3821"/>
    <lineage>
        <taxon>Eukaryota</taxon>
        <taxon>Viridiplantae</taxon>
        <taxon>Streptophyta</taxon>
        <taxon>Embryophyta</taxon>
        <taxon>Tracheophyta</taxon>
        <taxon>Spermatophyta</taxon>
        <taxon>Magnoliopsida</taxon>
        <taxon>eudicotyledons</taxon>
        <taxon>Gunneridae</taxon>
        <taxon>Pentapetalae</taxon>
        <taxon>rosids</taxon>
        <taxon>fabids</taxon>
        <taxon>Fabales</taxon>
        <taxon>Fabaceae</taxon>
        <taxon>Papilionoideae</taxon>
        <taxon>50 kb inversion clade</taxon>
        <taxon>NPAAA clade</taxon>
        <taxon>indigoferoid/millettioid clade</taxon>
        <taxon>Phaseoleae</taxon>
        <taxon>Cajanus</taxon>
    </lineage>
</organism>
<name>A0A151T684_CAJCA</name>
<dbReference type="Gramene" id="C.cajan_16587.t">
    <property type="protein sequence ID" value="C.cajan_16587.t.cds1"/>
    <property type="gene ID" value="C.cajan_16587"/>
</dbReference>
<gene>
    <name evidence="1" type="ORF">KK1_017073</name>
</gene>
<evidence type="ECO:0000313" key="2">
    <source>
        <dbReference type="Proteomes" id="UP000075243"/>
    </source>
</evidence>
<sequence>MLFQDRSTDRDYLHKHYDVIRRIKCIIARGWIVDVSHIPREMNSVVHTLTN</sequence>
<protein>
    <submittedName>
        <fullName evidence="1">Uncharacterized protein</fullName>
    </submittedName>
</protein>
<proteinExistence type="predicted"/>
<evidence type="ECO:0000313" key="1">
    <source>
        <dbReference type="EMBL" id="KYP62535.1"/>
    </source>
</evidence>
<dbReference type="Proteomes" id="UP000075243">
    <property type="component" value="Chromosome 8"/>
</dbReference>
<dbReference type="AlphaFoldDB" id="A0A151T684"/>
<keyword evidence="2" id="KW-1185">Reference proteome</keyword>